<accession>A0A918T8L5</accession>
<feature type="transmembrane region" description="Helical" evidence="1">
    <location>
        <begin position="44"/>
        <end position="63"/>
    </location>
</feature>
<sequence length="103" mass="10793">MLDVLDGLFLWAAGVVFVWRGALRLIGRADAPGPDGPRWTGLSRGAGCVLLGVSLAAQALGVFDPVGSTLRLLGLPLLALALAGGHLHRCRNRRAPRHAARVP</sequence>
<gene>
    <name evidence="2" type="ORF">GCM10010305_60880</name>
</gene>
<keyword evidence="3" id="KW-1185">Reference proteome</keyword>
<dbReference type="Proteomes" id="UP000644020">
    <property type="component" value="Unassembled WGS sequence"/>
</dbReference>
<keyword evidence="1" id="KW-0472">Membrane</keyword>
<evidence type="ECO:0000313" key="2">
    <source>
        <dbReference type="EMBL" id="GHB09837.1"/>
    </source>
</evidence>
<evidence type="ECO:0000313" key="3">
    <source>
        <dbReference type="Proteomes" id="UP000644020"/>
    </source>
</evidence>
<dbReference type="EMBL" id="BMUL01000026">
    <property type="protein sequence ID" value="GHB09837.1"/>
    <property type="molecule type" value="Genomic_DNA"/>
</dbReference>
<keyword evidence="1" id="KW-0812">Transmembrane</keyword>
<proteinExistence type="predicted"/>
<protein>
    <submittedName>
        <fullName evidence="2">Uncharacterized protein</fullName>
    </submittedName>
</protein>
<dbReference type="AlphaFoldDB" id="A0A918T8L5"/>
<feature type="transmembrane region" description="Helical" evidence="1">
    <location>
        <begin position="69"/>
        <end position="87"/>
    </location>
</feature>
<evidence type="ECO:0000256" key="1">
    <source>
        <dbReference type="SAM" id="Phobius"/>
    </source>
</evidence>
<keyword evidence="1" id="KW-1133">Transmembrane helix</keyword>
<feature type="transmembrane region" description="Helical" evidence="1">
    <location>
        <begin position="6"/>
        <end position="23"/>
    </location>
</feature>
<reference evidence="2" key="2">
    <citation type="submission" date="2020-09" db="EMBL/GenBank/DDBJ databases">
        <authorList>
            <person name="Sun Q."/>
            <person name="Ohkuma M."/>
        </authorList>
    </citation>
    <scope>NUCLEOTIDE SEQUENCE</scope>
    <source>
        <strain evidence="2">JCM 4518</strain>
    </source>
</reference>
<comment type="caution">
    <text evidence="2">The sequence shown here is derived from an EMBL/GenBank/DDBJ whole genome shotgun (WGS) entry which is preliminary data.</text>
</comment>
<organism evidence="2 3">
    <name type="scientific">Streptomyces termitum</name>
    <dbReference type="NCBI Taxonomy" id="67368"/>
    <lineage>
        <taxon>Bacteria</taxon>
        <taxon>Bacillati</taxon>
        <taxon>Actinomycetota</taxon>
        <taxon>Actinomycetes</taxon>
        <taxon>Kitasatosporales</taxon>
        <taxon>Streptomycetaceae</taxon>
        <taxon>Streptomyces</taxon>
    </lineage>
</organism>
<name>A0A918T8L5_9ACTN</name>
<reference evidence="2" key="1">
    <citation type="journal article" date="2014" name="Int. J. Syst. Evol. Microbiol.">
        <title>Complete genome sequence of Corynebacterium casei LMG S-19264T (=DSM 44701T), isolated from a smear-ripened cheese.</title>
        <authorList>
            <consortium name="US DOE Joint Genome Institute (JGI-PGF)"/>
            <person name="Walter F."/>
            <person name="Albersmeier A."/>
            <person name="Kalinowski J."/>
            <person name="Ruckert C."/>
        </authorList>
    </citation>
    <scope>NUCLEOTIDE SEQUENCE</scope>
    <source>
        <strain evidence="2">JCM 4518</strain>
    </source>
</reference>
<dbReference type="RefSeq" id="WP_189983305.1">
    <property type="nucleotide sequence ID" value="NZ_BMUL01000026.1"/>
</dbReference>